<evidence type="ECO:0000256" key="2">
    <source>
        <dbReference type="ARBA" id="ARBA00022448"/>
    </source>
</evidence>
<feature type="domain" description="T-SNARE coiled-coil homology" evidence="10">
    <location>
        <begin position="1"/>
        <end position="53"/>
    </location>
</feature>
<dbReference type="PROSITE" id="PS50192">
    <property type="entry name" value="T_SNARE"/>
    <property type="match status" value="1"/>
</dbReference>
<dbReference type="GO" id="GO:0000139">
    <property type="term" value="C:Golgi membrane"/>
    <property type="evidence" value="ECO:0007669"/>
    <property type="project" value="UniProtKB-SubCell"/>
</dbReference>
<keyword evidence="3 9" id="KW-0812">Transmembrane</keyword>
<keyword evidence="12" id="KW-1185">Reference proteome</keyword>
<evidence type="ECO:0000259" key="10">
    <source>
        <dbReference type="PROSITE" id="PS50192"/>
    </source>
</evidence>
<evidence type="ECO:0000256" key="6">
    <source>
        <dbReference type="ARBA" id="ARBA00023034"/>
    </source>
</evidence>
<reference evidence="11 12" key="1">
    <citation type="submission" date="2016-07" db="EMBL/GenBank/DDBJ databases">
        <title>Pervasive Adenine N6-methylation of Active Genes in Fungi.</title>
        <authorList>
            <consortium name="DOE Joint Genome Institute"/>
            <person name="Mondo S.J."/>
            <person name="Dannebaum R.O."/>
            <person name="Kuo R.C."/>
            <person name="Labutti K."/>
            <person name="Haridas S."/>
            <person name="Kuo A."/>
            <person name="Salamov A."/>
            <person name="Ahrendt S.R."/>
            <person name="Lipzen A."/>
            <person name="Sullivan W."/>
            <person name="Andreopoulos W.B."/>
            <person name="Clum A."/>
            <person name="Lindquist E."/>
            <person name="Daum C."/>
            <person name="Ramamoorthy G.K."/>
            <person name="Gryganskyi A."/>
            <person name="Culley D."/>
            <person name="Magnuson J.K."/>
            <person name="James T.Y."/>
            <person name="O'Malley M.A."/>
            <person name="Stajich J.E."/>
            <person name="Spatafora J.W."/>
            <person name="Visel A."/>
            <person name="Grigoriev I.V."/>
        </authorList>
    </citation>
    <scope>NUCLEOTIDE SEQUENCE [LARGE SCALE GENOMIC DNA]</scope>
    <source>
        <strain evidence="11 12">NRRL 1336</strain>
    </source>
</reference>
<dbReference type="SUPFAM" id="SSF58038">
    <property type="entry name" value="SNARE fusion complex"/>
    <property type="match status" value="1"/>
</dbReference>
<evidence type="ECO:0000256" key="9">
    <source>
        <dbReference type="SAM" id="Phobius"/>
    </source>
</evidence>
<protein>
    <recommendedName>
        <fullName evidence="10">t-SNARE coiled-coil homology domain-containing protein</fullName>
    </recommendedName>
</protein>
<dbReference type="EMBL" id="MCGE01000009">
    <property type="protein sequence ID" value="ORZ17946.1"/>
    <property type="molecule type" value="Genomic_DNA"/>
</dbReference>
<comment type="caution">
    <text evidence="11">The sequence shown here is derived from an EMBL/GenBank/DDBJ whole genome shotgun (WGS) entry which is preliminary data.</text>
</comment>
<dbReference type="OrthoDB" id="3063237at2759"/>
<evidence type="ECO:0000256" key="3">
    <source>
        <dbReference type="ARBA" id="ARBA00022692"/>
    </source>
</evidence>
<accession>A0A1X2IK68</accession>
<feature type="transmembrane region" description="Helical" evidence="9">
    <location>
        <begin position="62"/>
        <end position="85"/>
    </location>
</feature>
<dbReference type="InterPro" id="IPR039899">
    <property type="entry name" value="BET1_SNARE"/>
</dbReference>
<evidence type="ECO:0000256" key="8">
    <source>
        <dbReference type="ARBA" id="ARBA00046280"/>
    </source>
</evidence>
<dbReference type="Proteomes" id="UP000193560">
    <property type="component" value="Unassembled WGS sequence"/>
</dbReference>
<dbReference type="PANTHER" id="PTHR12791">
    <property type="entry name" value="GOLGI SNARE BET1-RELATED"/>
    <property type="match status" value="1"/>
</dbReference>
<keyword evidence="4" id="KW-0653">Protein transport</keyword>
<dbReference type="AlphaFoldDB" id="A0A1X2IK68"/>
<evidence type="ECO:0000256" key="7">
    <source>
        <dbReference type="ARBA" id="ARBA00023136"/>
    </source>
</evidence>
<proteinExistence type="predicted"/>
<keyword evidence="5 9" id="KW-1133">Transmembrane helix</keyword>
<evidence type="ECO:0000256" key="4">
    <source>
        <dbReference type="ARBA" id="ARBA00022927"/>
    </source>
</evidence>
<comment type="subcellular location">
    <subcellularLocation>
        <location evidence="8">Endomembrane system</location>
        <topology evidence="8">Single-pass type IV membrane protein</topology>
    </subcellularLocation>
    <subcellularLocation>
        <location evidence="1">Golgi apparatus membrane</location>
    </subcellularLocation>
</comment>
<name>A0A1X2IK68_9FUNG</name>
<evidence type="ECO:0000313" key="11">
    <source>
        <dbReference type="EMBL" id="ORZ17946.1"/>
    </source>
</evidence>
<evidence type="ECO:0000256" key="5">
    <source>
        <dbReference type="ARBA" id="ARBA00022989"/>
    </source>
</evidence>
<dbReference type="CDD" id="cd15853">
    <property type="entry name" value="SNARE_Bet1"/>
    <property type="match status" value="1"/>
</dbReference>
<keyword evidence="2" id="KW-0813">Transport</keyword>
<sequence length="95" mass="10752">MNELGSKISALKNITIDIHQDVNDQDRLLNESNGIFDGFGTNLQNSFGRMNRMVSKRHQRQMCFYVSIALVLFFVLYYGSGLISWSSSSPDQDGL</sequence>
<evidence type="ECO:0000256" key="1">
    <source>
        <dbReference type="ARBA" id="ARBA00004394"/>
    </source>
</evidence>
<keyword evidence="6" id="KW-0333">Golgi apparatus</keyword>
<gene>
    <name evidence="11" type="ORF">BCR42DRAFT_412821</name>
</gene>
<dbReference type="InterPro" id="IPR000727">
    <property type="entry name" value="T_SNARE_dom"/>
</dbReference>
<evidence type="ECO:0000313" key="12">
    <source>
        <dbReference type="Proteomes" id="UP000193560"/>
    </source>
</evidence>
<organism evidence="11 12">
    <name type="scientific">Absidia repens</name>
    <dbReference type="NCBI Taxonomy" id="90262"/>
    <lineage>
        <taxon>Eukaryota</taxon>
        <taxon>Fungi</taxon>
        <taxon>Fungi incertae sedis</taxon>
        <taxon>Mucoromycota</taxon>
        <taxon>Mucoromycotina</taxon>
        <taxon>Mucoromycetes</taxon>
        <taxon>Mucorales</taxon>
        <taxon>Cunninghamellaceae</taxon>
        <taxon>Absidia</taxon>
    </lineage>
</organism>
<dbReference type="GO" id="GO:0015031">
    <property type="term" value="P:protein transport"/>
    <property type="evidence" value="ECO:0007669"/>
    <property type="project" value="UniProtKB-KW"/>
</dbReference>
<keyword evidence="7 9" id="KW-0472">Membrane</keyword>
<dbReference type="STRING" id="90262.A0A1X2IK68"/>
<dbReference type="Gene3D" id="1.20.5.110">
    <property type="match status" value="1"/>
</dbReference>